<dbReference type="Proteomes" id="UP001175227">
    <property type="component" value="Unassembled WGS sequence"/>
</dbReference>
<dbReference type="PANTHER" id="PTHR40465">
    <property type="entry name" value="CHROMOSOME 1, WHOLE GENOME SHOTGUN SEQUENCE"/>
    <property type="match status" value="1"/>
</dbReference>
<evidence type="ECO:0000256" key="1">
    <source>
        <dbReference type="SAM" id="MobiDB-lite"/>
    </source>
</evidence>
<comment type="caution">
    <text evidence="4">The sequence shown here is derived from an EMBL/GenBank/DDBJ whole genome shotgun (WGS) entry which is preliminary data.</text>
</comment>
<proteinExistence type="predicted"/>
<evidence type="ECO:0000313" key="5">
    <source>
        <dbReference type="Proteomes" id="UP001175227"/>
    </source>
</evidence>
<feature type="region of interest" description="Disordered" evidence="1">
    <location>
        <begin position="318"/>
        <end position="339"/>
    </location>
</feature>
<feature type="transmembrane region" description="Helical" evidence="2">
    <location>
        <begin position="228"/>
        <end position="250"/>
    </location>
</feature>
<dbReference type="Pfam" id="PF20152">
    <property type="entry name" value="DUF6534"/>
    <property type="match status" value="1"/>
</dbReference>
<accession>A0AA39PP27</accession>
<feature type="transmembrane region" description="Helical" evidence="2">
    <location>
        <begin position="87"/>
        <end position="109"/>
    </location>
</feature>
<dbReference type="PROSITE" id="PS51257">
    <property type="entry name" value="PROKAR_LIPOPROTEIN"/>
    <property type="match status" value="1"/>
</dbReference>
<gene>
    <name evidence="4" type="ORF">IW261DRAFT_1450392</name>
</gene>
<dbReference type="InterPro" id="IPR045339">
    <property type="entry name" value="DUF6534"/>
</dbReference>
<feature type="domain" description="DUF6534" evidence="3">
    <location>
        <begin position="169"/>
        <end position="254"/>
    </location>
</feature>
<keyword evidence="2" id="KW-0472">Membrane</keyword>
<organism evidence="4 5">
    <name type="scientific">Armillaria novae-zelandiae</name>
    <dbReference type="NCBI Taxonomy" id="153914"/>
    <lineage>
        <taxon>Eukaryota</taxon>
        <taxon>Fungi</taxon>
        <taxon>Dikarya</taxon>
        <taxon>Basidiomycota</taxon>
        <taxon>Agaricomycotina</taxon>
        <taxon>Agaricomycetes</taxon>
        <taxon>Agaricomycetidae</taxon>
        <taxon>Agaricales</taxon>
        <taxon>Marasmiineae</taxon>
        <taxon>Physalacriaceae</taxon>
        <taxon>Armillaria</taxon>
    </lineage>
</organism>
<protein>
    <recommendedName>
        <fullName evidence="3">DUF6534 domain-containing protein</fullName>
    </recommendedName>
</protein>
<dbReference type="AlphaFoldDB" id="A0AA39PP27"/>
<dbReference type="PANTHER" id="PTHR40465:SF1">
    <property type="entry name" value="DUF6534 DOMAIN-CONTAINING PROTEIN"/>
    <property type="match status" value="1"/>
</dbReference>
<keyword evidence="5" id="KW-1185">Reference proteome</keyword>
<feature type="compositionally biased region" description="Polar residues" evidence="1">
    <location>
        <begin position="330"/>
        <end position="339"/>
    </location>
</feature>
<name>A0AA39PP27_9AGAR</name>
<feature type="transmembrane region" description="Helical" evidence="2">
    <location>
        <begin position="48"/>
        <end position="72"/>
    </location>
</feature>
<feature type="transmembrane region" description="Helical" evidence="2">
    <location>
        <begin position="12"/>
        <end position="36"/>
    </location>
</feature>
<evidence type="ECO:0000313" key="4">
    <source>
        <dbReference type="EMBL" id="KAK0487852.1"/>
    </source>
</evidence>
<reference evidence="4" key="1">
    <citation type="submission" date="2023-06" db="EMBL/GenBank/DDBJ databases">
        <authorList>
            <consortium name="Lawrence Berkeley National Laboratory"/>
            <person name="Ahrendt S."/>
            <person name="Sahu N."/>
            <person name="Indic B."/>
            <person name="Wong-Bajracharya J."/>
            <person name="Merenyi Z."/>
            <person name="Ke H.-M."/>
            <person name="Monk M."/>
            <person name="Kocsube S."/>
            <person name="Drula E."/>
            <person name="Lipzen A."/>
            <person name="Balint B."/>
            <person name="Henrissat B."/>
            <person name="Andreopoulos B."/>
            <person name="Martin F.M."/>
            <person name="Harder C.B."/>
            <person name="Rigling D."/>
            <person name="Ford K.L."/>
            <person name="Foster G.D."/>
            <person name="Pangilinan J."/>
            <person name="Papanicolaou A."/>
            <person name="Barry K."/>
            <person name="LaButti K."/>
            <person name="Viragh M."/>
            <person name="Koriabine M."/>
            <person name="Yan M."/>
            <person name="Riley R."/>
            <person name="Champramary S."/>
            <person name="Plett K.L."/>
            <person name="Tsai I.J."/>
            <person name="Slot J."/>
            <person name="Sipos G."/>
            <person name="Plett J."/>
            <person name="Nagy L.G."/>
            <person name="Grigoriev I.V."/>
        </authorList>
    </citation>
    <scope>NUCLEOTIDE SEQUENCE</scope>
    <source>
        <strain evidence="4">ICMP 16352</strain>
    </source>
</reference>
<feature type="transmembrane region" description="Helical" evidence="2">
    <location>
        <begin position="203"/>
        <end position="222"/>
    </location>
</feature>
<dbReference type="EMBL" id="JAUEPR010000003">
    <property type="protein sequence ID" value="KAK0487852.1"/>
    <property type="molecule type" value="Genomic_DNA"/>
</dbReference>
<sequence length="339" mass="37456">MSNPIRVDSTLGAAFIGFGVSCAIIGALCVQAFSYFRRYPSDLPAYKLLVAAIWVLEIVDQAFIGHCVYYYTISNYMSPQVMLFGDVIWSLIIQLVLGALVGTIVKTCFAMRVWRFSGHNLPITCLILFLTYGQLGLAIAYAVRAFQLNKLTYISNLKTLASLSLGAGALTDIIIAVSLSLCLRRLRTGYKSSDSVVNRLTVYAINTGVLTSTISITTLVLYDLYPTNFLFMAFYFVLSKLYAVSFMCTLNTRHIVRGRGTDREIGTASPTAHLFGNAFYMIHPQTLRSQTQTQKTQLTIGIHQEVSVMSDADEPLSTQDQELPIPMPSYPSQGHISAN</sequence>
<evidence type="ECO:0000256" key="2">
    <source>
        <dbReference type="SAM" id="Phobius"/>
    </source>
</evidence>
<feature type="transmembrane region" description="Helical" evidence="2">
    <location>
        <begin position="121"/>
        <end position="143"/>
    </location>
</feature>
<keyword evidence="2" id="KW-0812">Transmembrane</keyword>
<keyword evidence="2" id="KW-1133">Transmembrane helix</keyword>
<evidence type="ECO:0000259" key="3">
    <source>
        <dbReference type="Pfam" id="PF20152"/>
    </source>
</evidence>
<feature type="transmembrane region" description="Helical" evidence="2">
    <location>
        <begin position="163"/>
        <end position="183"/>
    </location>
</feature>